<keyword evidence="6 15" id="KW-0347">Helicase</keyword>
<dbReference type="Pfam" id="PF13361">
    <property type="entry name" value="UvrD_C"/>
    <property type="match status" value="2"/>
</dbReference>
<sequence>MTSPGLSALDIARALGQPRPTSQQQQIIEHPPTPLLVVAGAGSGKTETMSARVVWLVANGHAQPEEVLGLTFTRKAAAELAGRVTARLRSLADAGLWRPDEATDLLSAPPTVSTYHAYAARLVRDHALRLGREPDARLLSEAAAWQLAQEVVTQFDGPLEDLGKAESTMTAAVVDLAGEMSEHLVTAEQLEAWLVGIRAHLEGLAAGAGLQAAGKALHEAMAGKLALLPVVRRYAETKRDRGAMDFSDQMALAATLAGRFPEVGRLERERYRAVLLDEFQDTSHAQLELLSALFATGDGPHCVTAVGDPNQSIYAWRGASAATLALFPKAFGRKGSPDPGSFDLPPVPVLPLSVTWRNAQNILDLANAVAEPLRRHAAVPVEPLAAAPDAPQGRIDIARVPTTADEATLVARWIAQRRAEGAQSAAVLARKRSQFDVIVAALEAEGLPVEVVGLGGLLVTPEVGDVVALLSVAHDAARGDRLMRLLTGPVCRLGAADLTALHAWARRLQHPASRRGPGSRGSDLSDAAADRVSLVEAVTDLPRLNASERLTTGISPTGLDRLGSLAVALSTLRSVSGGGLVDIVAEAERALGLDIEVLSRTGYPPGVARAHLDAFEDVAAQFALSGDRPTLGGFLAWLDAALQEERGLDKGILDIAPGAVHVLTVHAAKGLEWDAVAIPGLIESTFPAHSGSVSSLDKDTGRWKVNEPNDSAWTVGLGTLPYDLRGDRASLTALAWRSATDGKDLEKRLREFKAAAGQAGIAEERRLAYVAFTRARHSMLLTAPVWGSAKTPRVPSRFLREVREVRPDLLTVLQWEDDPAVDAPNPLLAEPVTAPWPLPSVGDPGVRVGAAFVDDALAAPERQDALDPAVEVLLAERAARASGAETFAARSGSAGSWRVLDALGGHVSTSQLVALAQDPEVFAENIRRPMPTRPSPATRRGTAFHAWIERHYRRASLLEPDDLPGSADDPLDAGGDLAELTARFLASEWASQEPVEVEVMVETVIAGAAVRGRIDAVFPTPEGVVIVDWKSGHPPSGEAAHAAAVQLAAYRIAYARLRGLDVRNVDAVFYYAATGQTRKPALRDEAELSALVATLQP</sequence>
<comment type="similarity">
    <text evidence="1">Belongs to the helicase family. UvrD subfamily.</text>
</comment>
<gene>
    <name evidence="18" type="ORF">GCM10009811_19690</name>
</gene>
<dbReference type="InterPro" id="IPR011604">
    <property type="entry name" value="PDDEXK-like_dom_sf"/>
</dbReference>
<keyword evidence="9" id="KW-0238">DNA-binding</keyword>
<dbReference type="InterPro" id="IPR038726">
    <property type="entry name" value="PDDEXK_AddAB-type"/>
</dbReference>
<keyword evidence="4" id="KW-0227">DNA damage</keyword>
<dbReference type="PROSITE" id="PS51198">
    <property type="entry name" value="UVRD_HELICASE_ATP_BIND"/>
    <property type="match status" value="1"/>
</dbReference>
<dbReference type="EMBL" id="BAAAPO010000032">
    <property type="protein sequence ID" value="GAA1795389.1"/>
    <property type="molecule type" value="Genomic_DNA"/>
</dbReference>
<evidence type="ECO:0000256" key="13">
    <source>
        <dbReference type="ARBA" id="ARBA00034808"/>
    </source>
</evidence>
<dbReference type="PROSITE" id="PS51217">
    <property type="entry name" value="UVRD_HELICASE_CTER"/>
    <property type="match status" value="1"/>
</dbReference>
<dbReference type="PANTHER" id="PTHR11070:SF55">
    <property type="entry name" value="DNA 3'-5' HELICASE"/>
    <property type="match status" value="1"/>
</dbReference>
<evidence type="ECO:0000256" key="3">
    <source>
        <dbReference type="ARBA" id="ARBA00022741"/>
    </source>
</evidence>
<evidence type="ECO:0000256" key="14">
    <source>
        <dbReference type="ARBA" id="ARBA00048988"/>
    </source>
</evidence>
<evidence type="ECO:0000256" key="8">
    <source>
        <dbReference type="ARBA" id="ARBA00022840"/>
    </source>
</evidence>
<accession>A0ABP4Y0V5</accession>
<dbReference type="InterPro" id="IPR027417">
    <property type="entry name" value="P-loop_NTPase"/>
</dbReference>
<evidence type="ECO:0000313" key="18">
    <source>
        <dbReference type="EMBL" id="GAA1795389.1"/>
    </source>
</evidence>
<dbReference type="Gene3D" id="1.10.486.10">
    <property type="entry name" value="PCRA, domain 4"/>
    <property type="match status" value="1"/>
</dbReference>
<dbReference type="InterPro" id="IPR013986">
    <property type="entry name" value="DExx_box_DNA_helicase_dom_sf"/>
</dbReference>
<comment type="catalytic activity">
    <reaction evidence="12">
        <text>Couples ATP hydrolysis with the unwinding of duplex DNA by translocating in the 3'-5' direction.</text>
        <dbReference type="EC" id="5.6.2.4"/>
    </reaction>
</comment>
<dbReference type="PANTHER" id="PTHR11070">
    <property type="entry name" value="UVRD / RECB / PCRA DNA HELICASE FAMILY MEMBER"/>
    <property type="match status" value="1"/>
</dbReference>
<dbReference type="EC" id="5.6.2.4" evidence="13"/>
<organism evidence="18 19">
    <name type="scientific">Nostocoides veronense</name>
    <dbReference type="NCBI Taxonomy" id="330836"/>
    <lineage>
        <taxon>Bacteria</taxon>
        <taxon>Bacillati</taxon>
        <taxon>Actinomycetota</taxon>
        <taxon>Actinomycetes</taxon>
        <taxon>Micrococcales</taxon>
        <taxon>Intrasporangiaceae</taxon>
        <taxon>Nostocoides</taxon>
    </lineage>
</organism>
<dbReference type="InterPro" id="IPR014016">
    <property type="entry name" value="UvrD-like_ATP-bd"/>
</dbReference>
<keyword evidence="8 15" id="KW-0067">ATP-binding</keyword>
<keyword evidence="19" id="KW-1185">Reference proteome</keyword>
<evidence type="ECO:0000256" key="7">
    <source>
        <dbReference type="ARBA" id="ARBA00022839"/>
    </source>
</evidence>
<dbReference type="InterPro" id="IPR014017">
    <property type="entry name" value="DNA_helicase_UvrD-like_C"/>
</dbReference>
<evidence type="ECO:0000256" key="6">
    <source>
        <dbReference type="ARBA" id="ARBA00022806"/>
    </source>
</evidence>
<reference evidence="19" key="1">
    <citation type="journal article" date="2019" name="Int. J. Syst. Evol. Microbiol.">
        <title>The Global Catalogue of Microorganisms (GCM) 10K type strain sequencing project: providing services to taxonomists for standard genome sequencing and annotation.</title>
        <authorList>
            <consortium name="The Broad Institute Genomics Platform"/>
            <consortium name="The Broad Institute Genome Sequencing Center for Infectious Disease"/>
            <person name="Wu L."/>
            <person name="Ma J."/>
        </authorList>
    </citation>
    <scope>NUCLEOTIDE SEQUENCE [LARGE SCALE GENOMIC DNA]</scope>
    <source>
        <strain evidence="19">JCM 15592</strain>
    </source>
</reference>
<keyword evidence="3 15" id="KW-0547">Nucleotide-binding</keyword>
<proteinExistence type="inferred from homology"/>
<feature type="domain" description="UvrD-like helicase ATP-binding" evidence="16">
    <location>
        <begin position="18"/>
        <end position="359"/>
    </location>
</feature>
<evidence type="ECO:0000256" key="2">
    <source>
        <dbReference type="ARBA" id="ARBA00022722"/>
    </source>
</evidence>
<dbReference type="Proteomes" id="UP001499938">
    <property type="component" value="Unassembled WGS sequence"/>
</dbReference>
<evidence type="ECO:0000256" key="10">
    <source>
        <dbReference type="ARBA" id="ARBA00023204"/>
    </source>
</evidence>
<evidence type="ECO:0000256" key="9">
    <source>
        <dbReference type="ARBA" id="ARBA00023125"/>
    </source>
</evidence>
<evidence type="ECO:0000259" key="16">
    <source>
        <dbReference type="PROSITE" id="PS51198"/>
    </source>
</evidence>
<dbReference type="Gene3D" id="3.90.320.10">
    <property type="match status" value="1"/>
</dbReference>
<keyword evidence="5 15" id="KW-0378">Hydrolase</keyword>
<dbReference type="Pfam" id="PF12705">
    <property type="entry name" value="PDDEXK_1"/>
    <property type="match status" value="1"/>
</dbReference>
<keyword evidence="7" id="KW-0269">Exonuclease</keyword>
<protein>
    <recommendedName>
        <fullName evidence="13">DNA 3'-5' helicase</fullName>
        <ecNumber evidence="13">5.6.2.4</ecNumber>
    </recommendedName>
</protein>
<comment type="catalytic activity">
    <reaction evidence="14">
        <text>ATP + H2O = ADP + phosphate + H(+)</text>
        <dbReference type="Rhea" id="RHEA:13065"/>
        <dbReference type="ChEBI" id="CHEBI:15377"/>
        <dbReference type="ChEBI" id="CHEBI:15378"/>
        <dbReference type="ChEBI" id="CHEBI:30616"/>
        <dbReference type="ChEBI" id="CHEBI:43474"/>
        <dbReference type="ChEBI" id="CHEBI:456216"/>
        <dbReference type="EC" id="5.6.2.4"/>
    </reaction>
</comment>
<evidence type="ECO:0000256" key="5">
    <source>
        <dbReference type="ARBA" id="ARBA00022801"/>
    </source>
</evidence>
<comment type="caution">
    <text evidence="18">The sequence shown here is derived from an EMBL/GenBank/DDBJ whole genome shotgun (WGS) entry which is preliminary data.</text>
</comment>
<dbReference type="GO" id="GO:0004386">
    <property type="term" value="F:helicase activity"/>
    <property type="evidence" value="ECO:0007669"/>
    <property type="project" value="UniProtKB-KW"/>
</dbReference>
<dbReference type="Gene3D" id="1.10.10.160">
    <property type="match status" value="1"/>
</dbReference>
<keyword evidence="10" id="KW-0234">DNA repair</keyword>
<evidence type="ECO:0000256" key="15">
    <source>
        <dbReference type="PROSITE-ProRule" id="PRU00560"/>
    </source>
</evidence>
<evidence type="ECO:0000259" key="17">
    <source>
        <dbReference type="PROSITE" id="PS51217"/>
    </source>
</evidence>
<evidence type="ECO:0000256" key="11">
    <source>
        <dbReference type="ARBA" id="ARBA00023235"/>
    </source>
</evidence>
<feature type="binding site" evidence="15">
    <location>
        <begin position="39"/>
        <end position="46"/>
    </location>
    <ligand>
        <name>ATP</name>
        <dbReference type="ChEBI" id="CHEBI:30616"/>
    </ligand>
</feature>
<dbReference type="CDD" id="cd17932">
    <property type="entry name" value="DEXQc_UvrD"/>
    <property type="match status" value="1"/>
</dbReference>
<dbReference type="RefSeq" id="WP_344084320.1">
    <property type="nucleotide sequence ID" value="NZ_BAAAPO010000032.1"/>
</dbReference>
<dbReference type="InterPro" id="IPR011335">
    <property type="entry name" value="Restrct_endonuc-II-like"/>
</dbReference>
<dbReference type="Gene3D" id="3.40.50.300">
    <property type="entry name" value="P-loop containing nucleotide triphosphate hydrolases"/>
    <property type="match status" value="3"/>
</dbReference>
<dbReference type="InterPro" id="IPR000212">
    <property type="entry name" value="DNA_helicase_UvrD/REP"/>
</dbReference>
<evidence type="ECO:0000313" key="19">
    <source>
        <dbReference type="Proteomes" id="UP001499938"/>
    </source>
</evidence>
<dbReference type="Pfam" id="PF00580">
    <property type="entry name" value="UvrD-helicase"/>
    <property type="match status" value="1"/>
</dbReference>
<feature type="domain" description="UvrD-like helicase C-terminal" evidence="17">
    <location>
        <begin position="360"/>
        <end position="670"/>
    </location>
</feature>
<evidence type="ECO:0000256" key="1">
    <source>
        <dbReference type="ARBA" id="ARBA00009922"/>
    </source>
</evidence>
<dbReference type="SUPFAM" id="SSF52540">
    <property type="entry name" value="P-loop containing nucleoside triphosphate hydrolases"/>
    <property type="match status" value="1"/>
</dbReference>
<dbReference type="SUPFAM" id="SSF52980">
    <property type="entry name" value="Restriction endonuclease-like"/>
    <property type="match status" value="1"/>
</dbReference>
<name>A0ABP4Y0V5_9MICO</name>
<evidence type="ECO:0000256" key="12">
    <source>
        <dbReference type="ARBA" id="ARBA00034617"/>
    </source>
</evidence>
<evidence type="ECO:0000256" key="4">
    <source>
        <dbReference type="ARBA" id="ARBA00022763"/>
    </source>
</evidence>
<keyword evidence="11" id="KW-0413">Isomerase</keyword>
<keyword evidence="2" id="KW-0540">Nuclease</keyword>